<dbReference type="eggNOG" id="COG4308">
    <property type="taxonomic scope" value="Bacteria"/>
</dbReference>
<evidence type="ECO:0000313" key="3">
    <source>
        <dbReference type="Proteomes" id="UP000001549"/>
    </source>
</evidence>
<dbReference type="EMBL" id="CP002801">
    <property type="protein sequence ID" value="AEH10033.1"/>
    <property type="molecule type" value="Genomic_DNA"/>
</dbReference>
<accession>F8B417</accession>
<gene>
    <name evidence="2" type="ordered locus">FsymDg_2681</name>
</gene>
<dbReference type="InterPro" id="IPR032710">
    <property type="entry name" value="NTF2-like_dom_sf"/>
</dbReference>
<organism evidence="2 3">
    <name type="scientific">Candidatus Protofrankia datiscae</name>
    <dbReference type="NCBI Taxonomy" id="2716812"/>
    <lineage>
        <taxon>Bacteria</taxon>
        <taxon>Bacillati</taxon>
        <taxon>Actinomycetota</taxon>
        <taxon>Actinomycetes</taxon>
        <taxon>Frankiales</taxon>
        <taxon>Frankiaceae</taxon>
        <taxon>Protofrankia</taxon>
    </lineage>
</organism>
<dbReference type="HOGENOM" id="CLU_1592127_0_0_11"/>
<name>F8B417_9ACTN</name>
<dbReference type="Proteomes" id="UP000001549">
    <property type="component" value="Chromosome"/>
</dbReference>
<sequence length="167" mass="19433">MTRGYDLEARTREFFEAWEPSFESMLGAFENLMGQRCRWDQRPMILTRSRRQALIFLKIAHATLRLATARVDLVSIARDGDTVYTRRIDHLRRPNGDLIASLPVTGVLRFEDGALVDWREHFSVWTLLTEVLFHLVKRRPAGSVETEFDSDLRPHPLMRQERAGGRP</sequence>
<dbReference type="Pfam" id="PF07858">
    <property type="entry name" value="LEH"/>
    <property type="match status" value="1"/>
</dbReference>
<keyword evidence="2" id="KW-0378">Hydrolase</keyword>
<evidence type="ECO:0000313" key="2">
    <source>
        <dbReference type="EMBL" id="AEH10033.1"/>
    </source>
</evidence>
<dbReference type="Gene3D" id="3.10.450.50">
    <property type="match status" value="1"/>
</dbReference>
<keyword evidence="3" id="KW-1185">Reference proteome</keyword>
<proteinExistence type="predicted"/>
<dbReference type="GO" id="GO:0016787">
    <property type="term" value="F:hydrolase activity"/>
    <property type="evidence" value="ECO:0007669"/>
    <property type="project" value="UniProtKB-KW"/>
</dbReference>
<feature type="domain" description="Limonene-1,2-epoxide hydrolase" evidence="1">
    <location>
        <begin position="33"/>
        <end position="130"/>
    </location>
</feature>
<dbReference type="SUPFAM" id="SSF54427">
    <property type="entry name" value="NTF2-like"/>
    <property type="match status" value="1"/>
</dbReference>
<dbReference type="InterPro" id="IPR013100">
    <property type="entry name" value="LEH"/>
</dbReference>
<dbReference type="AlphaFoldDB" id="F8B417"/>
<evidence type="ECO:0000259" key="1">
    <source>
        <dbReference type="Pfam" id="PF07858"/>
    </source>
</evidence>
<dbReference type="KEGG" id="fsy:FsymDg_2681"/>
<protein>
    <submittedName>
        <fullName evidence="2">Limonene-12-epoxide hydrolase</fullName>
    </submittedName>
</protein>
<reference evidence="2 3" key="1">
    <citation type="submission" date="2011-05" db="EMBL/GenBank/DDBJ databases">
        <title>Complete sequence of chromosome of Frankia symbiont of Datisca glomerata.</title>
        <authorList>
            <consortium name="US DOE Joint Genome Institute"/>
            <person name="Lucas S."/>
            <person name="Han J."/>
            <person name="Lapidus A."/>
            <person name="Cheng J.-F."/>
            <person name="Goodwin L."/>
            <person name="Pitluck S."/>
            <person name="Peters L."/>
            <person name="Mikhailova N."/>
            <person name="Chertkov O."/>
            <person name="Teshima H."/>
            <person name="Han C."/>
            <person name="Tapia R."/>
            <person name="Land M."/>
            <person name="Hauser L."/>
            <person name="Kyrpides N."/>
            <person name="Ivanova N."/>
            <person name="Pagani I."/>
            <person name="Berry A."/>
            <person name="Pawlowski K."/>
            <person name="Persson T."/>
            <person name="Vanden Heuvel B."/>
            <person name="Benson D."/>
            <person name="Woyke T."/>
        </authorList>
    </citation>
    <scope>NUCLEOTIDE SEQUENCE [LARGE SCALE GENOMIC DNA]</scope>
    <source>
        <strain evidence="3">4085684</strain>
    </source>
</reference>
<dbReference type="RefSeq" id="WP_013873946.1">
    <property type="nucleotide sequence ID" value="NC_015656.1"/>
</dbReference>